<keyword evidence="5" id="KW-1185">Reference proteome</keyword>
<keyword evidence="2" id="KW-0472">Membrane</keyword>
<evidence type="ECO:0000313" key="4">
    <source>
        <dbReference type="EMBL" id="MDR5892822.1"/>
    </source>
</evidence>
<evidence type="ECO:0000259" key="3">
    <source>
        <dbReference type="Pfam" id="PF20434"/>
    </source>
</evidence>
<protein>
    <submittedName>
        <fullName evidence="4">Alpha/beta hydrolase</fullName>
    </submittedName>
</protein>
<keyword evidence="2" id="KW-1133">Transmembrane helix</keyword>
<dbReference type="EMBL" id="JARWAL010000006">
    <property type="protein sequence ID" value="MDR5892822.1"/>
    <property type="molecule type" value="Genomic_DNA"/>
</dbReference>
<dbReference type="InterPro" id="IPR029058">
    <property type="entry name" value="AB_hydrolase_fold"/>
</dbReference>
<comment type="caution">
    <text evidence="4">The sequence shown here is derived from an EMBL/GenBank/DDBJ whole genome shotgun (WGS) entry which is preliminary data.</text>
</comment>
<dbReference type="Gene3D" id="3.40.50.1820">
    <property type="entry name" value="alpha/beta hydrolase"/>
    <property type="match status" value="1"/>
</dbReference>
<dbReference type="RefSeq" id="WP_309636532.1">
    <property type="nucleotide sequence ID" value="NZ_JARWAL010000006.1"/>
</dbReference>
<keyword evidence="2" id="KW-0812">Transmembrane</keyword>
<dbReference type="InterPro" id="IPR049492">
    <property type="entry name" value="BD-FAE-like_dom"/>
</dbReference>
<dbReference type="GO" id="GO:0016787">
    <property type="term" value="F:hydrolase activity"/>
    <property type="evidence" value="ECO:0007669"/>
    <property type="project" value="UniProtKB-KW"/>
</dbReference>
<keyword evidence="1 4" id="KW-0378">Hydrolase</keyword>
<evidence type="ECO:0000313" key="5">
    <source>
        <dbReference type="Proteomes" id="UP001252270"/>
    </source>
</evidence>
<gene>
    <name evidence="4" type="ORF">QC820_08320</name>
</gene>
<feature type="transmembrane region" description="Helical" evidence="2">
    <location>
        <begin position="63"/>
        <end position="88"/>
    </location>
</feature>
<evidence type="ECO:0000256" key="1">
    <source>
        <dbReference type="ARBA" id="ARBA00022801"/>
    </source>
</evidence>
<dbReference type="PANTHER" id="PTHR48081">
    <property type="entry name" value="AB HYDROLASE SUPERFAMILY PROTEIN C4A8.06C"/>
    <property type="match status" value="1"/>
</dbReference>
<accession>A0ABU1GLA9</accession>
<name>A0ABU1GLA9_9GAMM</name>
<reference evidence="4 5" key="1">
    <citation type="submission" date="2023-04" db="EMBL/GenBank/DDBJ databases">
        <title>A long-awaited taxogenomic arrangement of the family Halomonadaceae.</title>
        <authorList>
            <person name="De La Haba R."/>
            <person name="Chuvochina M."/>
            <person name="Wittouck S."/>
            <person name="Arahal D.R."/>
            <person name="Sanchez-Porro C."/>
            <person name="Hugenholtz P."/>
            <person name="Ventosa A."/>
        </authorList>
    </citation>
    <scope>NUCLEOTIDE SEQUENCE [LARGE SCALE GENOMIC DNA]</scope>
    <source>
        <strain evidence="4 5">DSM 17332</strain>
    </source>
</reference>
<sequence>MTAFLLASIPLVLVIGALRDPTKSVHGMLGSALWTTLGPHFMLLSLLAFGLGFYAFRRWPRKITVLSLVLAGCASIGSTFITGTIIAATNMAGGKINPLSSLFLRSMTAGGPDETVAVATIDGRPLQAAIYRPALPQSAAPVLMYVHGGGFMTGSVTETDADLRWFADLGWLVVSVDYRLFPEGAPTWDLAPADVACGAAWLNSNAARLGGDIDRLAVLGDSAGGNLAINLAYAAARGDVETDCGEVPNASAVVVQYPAVDPLAIYEHWFPVRGFQPRMLVTGYLGGSPHAQPDRVRAVSSYTYIHDRAPQTLILSPEQDGLVPAWSVIRFAEHAQQAGVDVELVRIPFANHVYNQIAANSLGNRARRSITVHYLTERGLAPGASH</sequence>
<evidence type="ECO:0000256" key="2">
    <source>
        <dbReference type="SAM" id="Phobius"/>
    </source>
</evidence>
<dbReference type="Pfam" id="PF20434">
    <property type="entry name" value="BD-FAE"/>
    <property type="match status" value="1"/>
</dbReference>
<dbReference type="SUPFAM" id="SSF53474">
    <property type="entry name" value="alpha/beta-Hydrolases"/>
    <property type="match status" value="1"/>
</dbReference>
<feature type="transmembrane region" description="Helical" evidence="2">
    <location>
        <begin position="29"/>
        <end position="56"/>
    </location>
</feature>
<dbReference type="InterPro" id="IPR050300">
    <property type="entry name" value="GDXG_lipolytic_enzyme"/>
</dbReference>
<proteinExistence type="predicted"/>
<feature type="domain" description="BD-FAE-like" evidence="3">
    <location>
        <begin position="130"/>
        <end position="325"/>
    </location>
</feature>
<organism evidence="4 5">
    <name type="scientific">Halomonas mongoliensis</name>
    <dbReference type="NCBI Taxonomy" id="321265"/>
    <lineage>
        <taxon>Bacteria</taxon>
        <taxon>Pseudomonadati</taxon>
        <taxon>Pseudomonadota</taxon>
        <taxon>Gammaproteobacteria</taxon>
        <taxon>Oceanospirillales</taxon>
        <taxon>Halomonadaceae</taxon>
        <taxon>Halomonas</taxon>
    </lineage>
</organism>
<dbReference type="Proteomes" id="UP001252270">
    <property type="component" value="Unassembled WGS sequence"/>
</dbReference>